<keyword evidence="1" id="KW-1133">Transmembrane helix</keyword>
<dbReference type="Proteomes" id="UP000223913">
    <property type="component" value="Unassembled WGS sequence"/>
</dbReference>
<keyword evidence="3" id="KW-1185">Reference proteome</keyword>
<accession>A0A2D0N8I5</accession>
<name>A0A2D0N8I5_FLAN2</name>
<gene>
    <name evidence="2" type="ORF">CRP01_23025</name>
</gene>
<keyword evidence="1" id="KW-0472">Membrane</keyword>
<dbReference type="RefSeq" id="WP_099152459.1">
    <property type="nucleotide sequence ID" value="NZ_PDUD01000027.1"/>
</dbReference>
<organism evidence="2 3">
    <name type="scientific">Flavilitoribacter nigricans (strain ATCC 23147 / DSM 23189 / NBRC 102662 / NCIMB 1420 / SS-2)</name>
    <name type="common">Lewinella nigricans</name>
    <dbReference type="NCBI Taxonomy" id="1122177"/>
    <lineage>
        <taxon>Bacteria</taxon>
        <taxon>Pseudomonadati</taxon>
        <taxon>Bacteroidota</taxon>
        <taxon>Saprospiria</taxon>
        <taxon>Saprospirales</taxon>
        <taxon>Lewinellaceae</taxon>
        <taxon>Flavilitoribacter</taxon>
    </lineage>
</organism>
<evidence type="ECO:0000313" key="2">
    <source>
        <dbReference type="EMBL" id="PHN04073.1"/>
    </source>
</evidence>
<comment type="caution">
    <text evidence="2">The sequence shown here is derived from an EMBL/GenBank/DDBJ whole genome shotgun (WGS) entry which is preliminary data.</text>
</comment>
<dbReference type="EMBL" id="PDUD01000027">
    <property type="protein sequence ID" value="PHN04073.1"/>
    <property type="molecule type" value="Genomic_DNA"/>
</dbReference>
<protein>
    <submittedName>
        <fullName evidence="2">Uncharacterized protein</fullName>
    </submittedName>
</protein>
<sequence>MKQLVSGFLVGISVLFALEGWWSDQLEMTIQETTKERDEYWAQYYSAKLSEERSDCFQLREQDRLDCEDQLKATWKEAYRQGEAAGKSEAKNKYEDLLARNREFIHVLFRQRDSLRVEMKKIKLNRKTPVYRDHSAPRSAKVVRSTQEEPPIAIARGSVAPGTSKLPLLATYVLGMIFLVLIITLLLLRLRQNRKRRRFRL</sequence>
<reference evidence="2 3" key="1">
    <citation type="submission" date="2017-10" db="EMBL/GenBank/DDBJ databases">
        <title>The draft genome sequence of Lewinella nigricans NBRC 102662.</title>
        <authorList>
            <person name="Wang K."/>
        </authorList>
    </citation>
    <scope>NUCLEOTIDE SEQUENCE [LARGE SCALE GENOMIC DNA]</scope>
    <source>
        <strain evidence="2 3">NBRC 102662</strain>
    </source>
</reference>
<evidence type="ECO:0000256" key="1">
    <source>
        <dbReference type="SAM" id="Phobius"/>
    </source>
</evidence>
<proteinExistence type="predicted"/>
<feature type="transmembrane region" description="Helical" evidence="1">
    <location>
        <begin position="169"/>
        <end position="190"/>
    </location>
</feature>
<dbReference type="AlphaFoldDB" id="A0A2D0N8I5"/>
<evidence type="ECO:0000313" key="3">
    <source>
        <dbReference type="Proteomes" id="UP000223913"/>
    </source>
</evidence>
<keyword evidence="1" id="KW-0812">Transmembrane</keyword>